<keyword evidence="3 11" id="KW-1134">Transmembrane beta strand</keyword>
<protein>
    <submittedName>
        <fullName evidence="16">TonB-dependent receptor</fullName>
    </submittedName>
</protein>
<evidence type="ECO:0000256" key="13">
    <source>
        <dbReference type="SAM" id="SignalP"/>
    </source>
</evidence>
<feature type="signal peptide" evidence="13">
    <location>
        <begin position="1"/>
        <end position="26"/>
    </location>
</feature>
<dbReference type="InterPro" id="IPR012910">
    <property type="entry name" value="Plug_dom"/>
</dbReference>
<dbReference type="InterPro" id="IPR000531">
    <property type="entry name" value="Beta-barrel_TonB"/>
</dbReference>
<feature type="domain" description="TonB-dependent receptor-like beta-barrel" evidence="14">
    <location>
        <begin position="281"/>
        <end position="732"/>
    </location>
</feature>
<dbReference type="PROSITE" id="PS51257">
    <property type="entry name" value="PROKAR_LIPOPROTEIN"/>
    <property type="match status" value="1"/>
</dbReference>
<evidence type="ECO:0000259" key="14">
    <source>
        <dbReference type="Pfam" id="PF00593"/>
    </source>
</evidence>
<comment type="subcellular location">
    <subcellularLocation>
        <location evidence="1 11">Cell outer membrane</location>
        <topology evidence="1 11">Multi-pass membrane protein</topology>
    </subcellularLocation>
</comment>
<proteinExistence type="inferred from homology"/>
<keyword evidence="10 11" id="KW-0998">Cell outer membrane</keyword>
<keyword evidence="6" id="KW-0408">Iron</keyword>
<keyword evidence="17" id="KW-1185">Reference proteome</keyword>
<keyword evidence="5 11" id="KW-0812">Transmembrane</keyword>
<evidence type="ECO:0000259" key="15">
    <source>
        <dbReference type="Pfam" id="PF07715"/>
    </source>
</evidence>
<sequence>MRIISVTSRLLGCTAAFALSSAFASAACAQSTTAPTTASAAPDKNAPDGDIVVTATRRDTSLQKTPLAITVLTGQTLTNAGVTNIADYAKFVPSLRIQDNGPGQRRVSLRGVQTSGEATVGVYYDDTPVTGSVGVSSDAAGRTADFTLFDVNRIEVLRGPQGTLYGASSMGGAIRVLLNKPTQDYEGKIESQVAGTNGGGLNYFVQGMVNVPLVKDLLAVRAVLYRRDSDGYIDNTYLKRQNVNDYTATGGRLMARLTPSSNLTIDGMAMIENTDAFSSNWNPAVGTYKSATKVMLPYTDRSQLYNLTGKLDLGPATVTSITSYQHRRSAYAADDSYYIASYRTAAKCAGYVNASTGAACSSDQLTNYYGYIDSLSPAAIYYPGSTKDFTQEVRISSDGTHLFDWTIGGFYQNRKNNVTSEDARADATTGDIITPNQIFYRREIFDKLEQYAGFGEGTFHPTRTIGLTAGIRYFSYNKTVSGFTDIAWTLIGAPARPLSTVNSSENGTLLKFNASWQANPDILFYATASQGYRPGGANQVIGLSADLTPYKSDSLWNYEIGTKLGLLDRKLTLNLAAYQIDWSNIQVSGRTTNGAFSFLSNAGAARIRGVEAEAFVRPTRGLQFTFSGNYIDPRLTQDQVNASVVAAGRAGDRIPYIPNWTGAAGAEYTAPISPTLDFFARADFNYVGSSYSEFRPTNVYRVKIGAYSLTNLRVGIDLKHNDAGVYLFVNNLFDAVAINRASQSSTANSYSATSAAPRTIGINVRKSF</sequence>
<evidence type="ECO:0000313" key="17">
    <source>
        <dbReference type="Proteomes" id="UP001279660"/>
    </source>
</evidence>
<gene>
    <name evidence="16" type="ORF">SIL82_18240</name>
</gene>
<evidence type="ECO:0000256" key="7">
    <source>
        <dbReference type="ARBA" id="ARBA00023065"/>
    </source>
</evidence>
<feature type="chain" id="PRO_5045096834" evidence="13">
    <location>
        <begin position="27"/>
        <end position="768"/>
    </location>
</feature>
<reference evidence="16 17" key="1">
    <citation type="submission" date="2023-11" db="EMBL/GenBank/DDBJ databases">
        <title>MicrobeMod: A computational toolkit for identifying prokaryotic methylation and restriction-modification with nanopore sequencing.</title>
        <authorList>
            <person name="Crits-Christoph A."/>
            <person name="Kang S.C."/>
            <person name="Lee H."/>
            <person name="Ostrov N."/>
        </authorList>
    </citation>
    <scope>NUCLEOTIDE SEQUENCE [LARGE SCALE GENOMIC DNA]</scope>
    <source>
        <strain evidence="16 17">ATCC 14820</strain>
    </source>
</reference>
<comment type="caution">
    <text evidence="16">The sequence shown here is derived from an EMBL/GenBank/DDBJ whole genome shotgun (WGS) entry which is preliminary data.</text>
</comment>
<evidence type="ECO:0000256" key="8">
    <source>
        <dbReference type="ARBA" id="ARBA00023077"/>
    </source>
</evidence>
<dbReference type="InterPro" id="IPR039426">
    <property type="entry name" value="TonB-dep_rcpt-like"/>
</dbReference>
<evidence type="ECO:0000256" key="10">
    <source>
        <dbReference type="ARBA" id="ARBA00023237"/>
    </source>
</evidence>
<dbReference type="PANTHER" id="PTHR32552:SF81">
    <property type="entry name" value="TONB-DEPENDENT OUTER MEMBRANE RECEPTOR"/>
    <property type="match status" value="1"/>
</dbReference>
<keyword evidence="4" id="KW-0410">Iron transport</keyword>
<dbReference type="Pfam" id="PF00593">
    <property type="entry name" value="TonB_dep_Rec_b-barrel"/>
    <property type="match status" value="1"/>
</dbReference>
<evidence type="ECO:0000256" key="6">
    <source>
        <dbReference type="ARBA" id="ARBA00023004"/>
    </source>
</evidence>
<evidence type="ECO:0000313" key="16">
    <source>
        <dbReference type="EMBL" id="MDX5986203.1"/>
    </source>
</evidence>
<comment type="similarity">
    <text evidence="11 12">Belongs to the TonB-dependent receptor family.</text>
</comment>
<dbReference type="InterPro" id="IPR036942">
    <property type="entry name" value="Beta-barrel_TonB_sf"/>
</dbReference>
<dbReference type="PANTHER" id="PTHR32552">
    <property type="entry name" value="FERRICHROME IRON RECEPTOR-RELATED"/>
    <property type="match status" value="1"/>
</dbReference>
<dbReference type="SUPFAM" id="SSF56935">
    <property type="entry name" value="Porins"/>
    <property type="match status" value="1"/>
</dbReference>
<dbReference type="PROSITE" id="PS52016">
    <property type="entry name" value="TONB_DEPENDENT_REC_3"/>
    <property type="match status" value="1"/>
</dbReference>
<keyword evidence="16" id="KW-0675">Receptor</keyword>
<dbReference type="Gene3D" id="2.40.170.20">
    <property type="entry name" value="TonB-dependent receptor, beta-barrel domain"/>
    <property type="match status" value="2"/>
</dbReference>
<evidence type="ECO:0000256" key="9">
    <source>
        <dbReference type="ARBA" id="ARBA00023136"/>
    </source>
</evidence>
<evidence type="ECO:0000256" key="11">
    <source>
        <dbReference type="PROSITE-ProRule" id="PRU01360"/>
    </source>
</evidence>
<dbReference type="Proteomes" id="UP001279660">
    <property type="component" value="Unassembled WGS sequence"/>
</dbReference>
<organism evidence="16 17">
    <name type="scientific">Sphingomonas echinoides</name>
    <dbReference type="NCBI Taxonomy" id="59803"/>
    <lineage>
        <taxon>Bacteria</taxon>
        <taxon>Pseudomonadati</taxon>
        <taxon>Pseudomonadota</taxon>
        <taxon>Alphaproteobacteria</taxon>
        <taxon>Sphingomonadales</taxon>
        <taxon>Sphingomonadaceae</taxon>
        <taxon>Sphingomonas</taxon>
    </lineage>
</organism>
<keyword evidence="8 12" id="KW-0798">TonB box</keyword>
<dbReference type="Pfam" id="PF07715">
    <property type="entry name" value="Plug"/>
    <property type="match status" value="1"/>
</dbReference>
<keyword evidence="7" id="KW-0406">Ion transport</keyword>
<evidence type="ECO:0000256" key="3">
    <source>
        <dbReference type="ARBA" id="ARBA00022452"/>
    </source>
</evidence>
<evidence type="ECO:0000256" key="1">
    <source>
        <dbReference type="ARBA" id="ARBA00004571"/>
    </source>
</evidence>
<dbReference type="CDD" id="cd01347">
    <property type="entry name" value="ligand_gated_channel"/>
    <property type="match status" value="1"/>
</dbReference>
<keyword evidence="2 11" id="KW-0813">Transport</keyword>
<evidence type="ECO:0000256" key="4">
    <source>
        <dbReference type="ARBA" id="ARBA00022496"/>
    </source>
</evidence>
<name>A0ABU4PPX5_9SPHN</name>
<feature type="domain" description="TonB-dependent receptor plug" evidence="15">
    <location>
        <begin position="62"/>
        <end position="173"/>
    </location>
</feature>
<accession>A0ABU4PPX5</accession>
<keyword evidence="9 11" id="KW-0472">Membrane</keyword>
<evidence type="ECO:0000256" key="5">
    <source>
        <dbReference type="ARBA" id="ARBA00022692"/>
    </source>
</evidence>
<dbReference type="EMBL" id="JAWXXV010000001">
    <property type="protein sequence ID" value="MDX5986203.1"/>
    <property type="molecule type" value="Genomic_DNA"/>
</dbReference>
<evidence type="ECO:0000256" key="12">
    <source>
        <dbReference type="RuleBase" id="RU003357"/>
    </source>
</evidence>
<evidence type="ECO:0000256" key="2">
    <source>
        <dbReference type="ARBA" id="ARBA00022448"/>
    </source>
</evidence>
<dbReference type="RefSeq" id="WP_010406582.1">
    <property type="nucleotide sequence ID" value="NZ_JAWXXV010000001.1"/>
</dbReference>
<keyword evidence="13" id="KW-0732">Signal</keyword>